<organism evidence="12 13">
    <name type="scientific">Candidatus Caccalectryoclostridium excrementigallinarum</name>
    <dbReference type="NCBI Taxonomy" id="2840710"/>
    <lineage>
        <taxon>Bacteria</taxon>
        <taxon>Bacillati</taxon>
        <taxon>Bacillota</taxon>
        <taxon>Clostridia</taxon>
        <taxon>Christensenellales</taxon>
        <taxon>Christensenellaceae</taxon>
        <taxon>Christensenellaceae incertae sedis</taxon>
        <taxon>Candidatus Caccalectryoclostridium</taxon>
    </lineage>
</organism>
<dbReference type="Pfam" id="PF00132">
    <property type="entry name" value="Hexapep"/>
    <property type="match status" value="1"/>
</dbReference>
<dbReference type="NCBIfam" id="NF041874">
    <property type="entry name" value="EPS_EpsC"/>
    <property type="match status" value="1"/>
</dbReference>
<dbReference type="GO" id="GO:0006535">
    <property type="term" value="P:cysteine biosynthetic process from serine"/>
    <property type="evidence" value="ECO:0007669"/>
    <property type="project" value="InterPro"/>
</dbReference>
<dbReference type="PANTHER" id="PTHR42811">
    <property type="entry name" value="SERINE ACETYLTRANSFERASE"/>
    <property type="match status" value="1"/>
</dbReference>
<dbReference type="SUPFAM" id="SSF51161">
    <property type="entry name" value="Trimeric LpxA-like enzymes"/>
    <property type="match status" value="1"/>
</dbReference>
<evidence type="ECO:0000256" key="1">
    <source>
        <dbReference type="ARBA" id="ARBA00004876"/>
    </source>
</evidence>
<keyword evidence="11" id="KW-0175">Coiled coil</keyword>
<comment type="pathway">
    <text evidence="1">Amino-acid biosynthesis; L-cysteine biosynthesis; L-cysteine from L-serine: step 1/2.</text>
</comment>
<dbReference type="InterPro" id="IPR001451">
    <property type="entry name" value="Hexapep"/>
</dbReference>
<evidence type="ECO:0000256" key="6">
    <source>
        <dbReference type="ARBA" id="ARBA00022679"/>
    </source>
</evidence>
<dbReference type="InterPro" id="IPR053376">
    <property type="entry name" value="Serine_acetyltransferase"/>
</dbReference>
<gene>
    <name evidence="12" type="primary">cysE</name>
    <name evidence="12" type="ORF">IAB07_04995</name>
</gene>
<dbReference type="PIRSF" id="PIRSF000441">
    <property type="entry name" value="CysE"/>
    <property type="match status" value="1"/>
</dbReference>
<comment type="caution">
    <text evidence="12">The sequence shown here is derived from an EMBL/GenBank/DDBJ whole genome shotgun (WGS) entry which is preliminary data.</text>
</comment>
<comment type="catalytic activity">
    <reaction evidence="9 10">
        <text>L-serine + acetyl-CoA = O-acetyl-L-serine + CoA</text>
        <dbReference type="Rhea" id="RHEA:24560"/>
        <dbReference type="ChEBI" id="CHEBI:33384"/>
        <dbReference type="ChEBI" id="CHEBI:57287"/>
        <dbReference type="ChEBI" id="CHEBI:57288"/>
        <dbReference type="ChEBI" id="CHEBI:58340"/>
        <dbReference type="EC" id="2.3.1.30"/>
    </reaction>
</comment>
<dbReference type="NCBIfam" id="TIGR01172">
    <property type="entry name" value="cysE"/>
    <property type="match status" value="1"/>
</dbReference>
<dbReference type="InterPro" id="IPR045304">
    <property type="entry name" value="LbH_SAT"/>
</dbReference>
<evidence type="ECO:0000256" key="8">
    <source>
        <dbReference type="ARBA" id="ARBA00023315"/>
    </source>
</evidence>
<evidence type="ECO:0000256" key="2">
    <source>
        <dbReference type="ARBA" id="ARBA00007274"/>
    </source>
</evidence>
<dbReference type="GO" id="GO:0005737">
    <property type="term" value="C:cytoplasm"/>
    <property type="evidence" value="ECO:0007669"/>
    <property type="project" value="InterPro"/>
</dbReference>
<evidence type="ECO:0000313" key="12">
    <source>
        <dbReference type="EMBL" id="HIU63101.1"/>
    </source>
</evidence>
<evidence type="ECO:0000313" key="13">
    <source>
        <dbReference type="Proteomes" id="UP000824145"/>
    </source>
</evidence>
<dbReference type="EC" id="2.3.1.30" evidence="3 10"/>
<dbReference type="FunFam" id="2.160.10.10:FF:000007">
    <property type="entry name" value="Serine acetyltransferase"/>
    <property type="match status" value="1"/>
</dbReference>
<accession>A0A9D1MMN0</accession>
<evidence type="ECO:0000256" key="3">
    <source>
        <dbReference type="ARBA" id="ARBA00013266"/>
    </source>
</evidence>
<dbReference type="CDD" id="cd03354">
    <property type="entry name" value="LbH_SAT"/>
    <property type="match status" value="1"/>
</dbReference>
<evidence type="ECO:0000256" key="9">
    <source>
        <dbReference type="ARBA" id="ARBA00049486"/>
    </source>
</evidence>
<dbReference type="InterPro" id="IPR042122">
    <property type="entry name" value="Ser_AcTrfase_N_sf"/>
</dbReference>
<dbReference type="GO" id="GO:0009001">
    <property type="term" value="F:serine O-acetyltransferase activity"/>
    <property type="evidence" value="ECO:0007669"/>
    <property type="project" value="UniProtKB-EC"/>
</dbReference>
<reference evidence="12" key="2">
    <citation type="journal article" date="2021" name="PeerJ">
        <title>Extensive microbial diversity within the chicken gut microbiome revealed by metagenomics and culture.</title>
        <authorList>
            <person name="Gilroy R."/>
            <person name="Ravi A."/>
            <person name="Getino M."/>
            <person name="Pursley I."/>
            <person name="Horton D.L."/>
            <person name="Alikhan N.F."/>
            <person name="Baker D."/>
            <person name="Gharbi K."/>
            <person name="Hall N."/>
            <person name="Watson M."/>
            <person name="Adriaenssens E.M."/>
            <person name="Foster-Nyarko E."/>
            <person name="Jarju S."/>
            <person name="Secka A."/>
            <person name="Antonio M."/>
            <person name="Oren A."/>
            <person name="Chaudhuri R.R."/>
            <person name="La Ragione R."/>
            <person name="Hildebrand F."/>
            <person name="Pallen M.J."/>
        </authorList>
    </citation>
    <scope>NUCLEOTIDE SEQUENCE</scope>
    <source>
        <strain evidence="12">9366</strain>
    </source>
</reference>
<keyword evidence="8 10" id="KW-0012">Acyltransferase</keyword>
<dbReference type="AlphaFoldDB" id="A0A9D1MMN0"/>
<keyword evidence="7" id="KW-0198">Cysteine biosynthesis</keyword>
<feature type="coiled-coil region" evidence="11">
    <location>
        <begin position="189"/>
        <end position="216"/>
    </location>
</feature>
<evidence type="ECO:0000256" key="10">
    <source>
        <dbReference type="PIRNR" id="PIRNR000441"/>
    </source>
</evidence>
<evidence type="ECO:0000256" key="5">
    <source>
        <dbReference type="ARBA" id="ARBA00022605"/>
    </source>
</evidence>
<dbReference type="Gene3D" id="2.160.10.10">
    <property type="entry name" value="Hexapeptide repeat proteins"/>
    <property type="match status" value="1"/>
</dbReference>
<reference evidence="12" key="1">
    <citation type="submission" date="2020-10" db="EMBL/GenBank/DDBJ databases">
        <authorList>
            <person name="Gilroy R."/>
        </authorList>
    </citation>
    <scope>NUCLEOTIDE SEQUENCE</scope>
    <source>
        <strain evidence="12">9366</strain>
    </source>
</reference>
<protein>
    <recommendedName>
        <fullName evidence="4 10">Serine acetyltransferase</fullName>
        <ecNumber evidence="3 10">2.3.1.30</ecNumber>
    </recommendedName>
</protein>
<comment type="similarity">
    <text evidence="2 10">Belongs to the transferase hexapeptide repeat family.</text>
</comment>
<name>A0A9D1MMN0_9FIRM</name>
<dbReference type="EMBL" id="DVNJ01000029">
    <property type="protein sequence ID" value="HIU63101.1"/>
    <property type="molecule type" value="Genomic_DNA"/>
</dbReference>
<proteinExistence type="inferred from homology"/>
<keyword evidence="6 10" id="KW-0808">Transferase</keyword>
<dbReference type="Gene3D" id="1.10.3130.10">
    <property type="entry name" value="serine acetyltransferase, domain 1"/>
    <property type="match status" value="1"/>
</dbReference>
<dbReference type="InterPro" id="IPR005881">
    <property type="entry name" value="Ser_O-AcTrfase"/>
</dbReference>
<dbReference type="Proteomes" id="UP000824145">
    <property type="component" value="Unassembled WGS sequence"/>
</dbReference>
<dbReference type="InterPro" id="IPR011004">
    <property type="entry name" value="Trimer_LpxA-like_sf"/>
</dbReference>
<keyword evidence="5" id="KW-0028">Amino-acid biosynthesis</keyword>
<sequence length="217" mass="23575">MGKIKDDLNAAMAKDPAARSKLEVFFTYGGFRALFRHRRAHWFYTHGLKGLAQLISARTRKLTGVDIHPAAEIEGGVFIDHGVGVVIGETTYIGKDVLIYQGVTLGGTGKDTGKRHPTIEEGVMLSAGAKVLGPITVGAHSKVGAGSVVLKDVPPHCTVVGVPGRIVKQLDKRVEEQSQQLPDPVQEEIRRLRERLDRLERRAAGAAKEKADKAEEE</sequence>
<evidence type="ECO:0000256" key="11">
    <source>
        <dbReference type="SAM" id="Coils"/>
    </source>
</evidence>
<evidence type="ECO:0000256" key="7">
    <source>
        <dbReference type="ARBA" id="ARBA00023192"/>
    </source>
</evidence>
<evidence type="ECO:0000256" key="4">
    <source>
        <dbReference type="ARBA" id="ARBA00018522"/>
    </source>
</evidence>